<dbReference type="InterPro" id="IPR003137">
    <property type="entry name" value="PA_domain"/>
</dbReference>
<dbReference type="Pfam" id="PF00082">
    <property type="entry name" value="Peptidase_S8"/>
    <property type="match status" value="1"/>
</dbReference>
<feature type="region of interest" description="Disordered" evidence="8">
    <location>
        <begin position="41"/>
        <end position="80"/>
    </location>
</feature>
<dbReference type="Proteomes" id="UP000475214">
    <property type="component" value="Unassembled WGS sequence"/>
</dbReference>
<dbReference type="PROSITE" id="PS51892">
    <property type="entry name" value="SUBTILASE"/>
    <property type="match status" value="1"/>
</dbReference>
<dbReference type="InterPro" id="IPR036852">
    <property type="entry name" value="Peptidase_S8/S53_dom_sf"/>
</dbReference>
<feature type="active site" description="Charge relay system" evidence="6 7">
    <location>
        <position position="502"/>
    </location>
</feature>
<feature type="region of interest" description="Disordered" evidence="8">
    <location>
        <begin position="175"/>
        <end position="210"/>
    </location>
</feature>
<dbReference type="InterPro" id="IPR023828">
    <property type="entry name" value="Peptidase_S8_Ser-AS"/>
</dbReference>
<gene>
    <name evidence="11" type="ORF">G1H10_21435</name>
</gene>
<evidence type="ECO:0000256" key="4">
    <source>
        <dbReference type="ARBA" id="ARBA00022801"/>
    </source>
</evidence>
<evidence type="ECO:0000256" key="1">
    <source>
        <dbReference type="ARBA" id="ARBA00011073"/>
    </source>
</evidence>
<name>A0A6L9SE01_9ACTN</name>
<evidence type="ECO:0000256" key="2">
    <source>
        <dbReference type="ARBA" id="ARBA00022512"/>
    </source>
</evidence>
<dbReference type="InterPro" id="IPR015500">
    <property type="entry name" value="Peptidase_S8_subtilisin-rel"/>
</dbReference>
<comment type="similarity">
    <text evidence="1 7">Belongs to the peptidase S8 family.</text>
</comment>
<feature type="active site" description="Charge relay system" evidence="6 7">
    <location>
        <position position="324"/>
    </location>
</feature>
<dbReference type="PANTHER" id="PTHR43806:SF65">
    <property type="entry name" value="SERINE PROTEASE APRX"/>
    <property type="match status" value="1"/>
</dbReference>
<dbReference type="GO" id="GO:0005975">
    <property type="term" value="P:carbohydrate metabolic process"/>
    <property type="evidence" value="ECO:0007669"/>
    <property type="project" value="UniProtKB-ARBA"/>
</dbReference>
<dbReference type="GO" id="GO:0004252">
    <property type="term" value="F:serine-type endopeptidase activity"/>
    <property type="evidence" value="ECO:0007669"/>
    <property type="project" value="UniProtKB-UniRule"/>
</dbReference>
<dbReference type="SUPFAM" id="SSF52025">
    <property type="entry name" value="PA domain"/>
    <property type="match status" value="1"/>
</dbReference>
<dbReference type="Gene3D" id="2.60.40.10">
    <property type="entry name" value="Immunoglobulins"/>
    <property type="match status" value="1"/>
</dbReference>
<protein>
    <submittedName>
        <fullName evidence="11">S8 family serine peptidase</fullName>
    </submittedName>
</protein>
<dbReference type="InterPro" id="IPR046450">
    <property type="entry name" value="PA_dom_sf"/>
</dbReference>
<feature type="compositionally biased region" description="Low complexity" evidence="8">
    <location>
        <begin position="60"/>
        <end position="77"/>
    </location>
</feature>
<comment type="caution">
    <text evidence="11">The sequence shown here is derived from an EMBL/GenBank/DDBJ whole genome shotgun (WGS) entry which is preliminary data.</text>
</comment>
<dbReference type="InterPro" id="IPR050131">
    <property type="entry name" value="Peptidase_S8_subtilisin-like"/>
</dbReference>
<keyword evidence="2" id="KW-0964">Secreted</keyword>
<dbReference type="GO" id="GO:0006508">
    <property type="term" value="P:proteolysis"/>
    <property type="evidence" value="ECO:0007669"/>
    <property type="project" value="UniProtKB-KW"/>
</dbReference>
<dbReference type="PANTHER" id="PTHR43806">
    <property type="entry name" value="PEPTIDASE S8"/>
    <property type="match status" value="1"/>
</dbReference>
<feature type="active site" description="Charge relay system" evidence="6 7">
    <location>
        <position position="292"/>
    </location>
</feature>
<dbReference type="InterPro" id="IPR022398">
    <property type="entry name" value="Peptidase_S8_His-AS"/>
</dbReference>
<feature type="domain" description="PA" evidence="10">
    <location>
        <begin position="874"/>
        <end position="945"/>
    </location>
</feature>
<evidence type="ECO:0000259" key="10">
    <source>
        <dbReference type="Pfam" id="PF02225"/>
    </source>
</evidence>
<organism evidence="11 12">
    <name type="scientific">Phytoactinopolyspora halotolerans</name>
    <dbReference type="NCBI Taxonomy" id="1981512"/>
    <lineage>
        <taxon>Bacteria</taxon>
        <taxon>Bacillati</taxon>
        <taxon>Actinomycetota</taxon>
        <taxon>Actinomycetes</taxon>
        <taxon>Jiangellales</taxon>
        <taxon>Jiangellaceae</taxon>
        <taxon>Phytoactinopolyspora</taxon>
    </lineage>
</organism>
<reference evidence="11 12" key="1">
    <citation type="submission" date="2020-02" db="EMBL/GenBank/DDBJ databases">
        <authorList>
            <person name="Li X.-J."/>
            <person name="Han X.-M."/>
        </authorList>
    </citation>
    <scope>NUCLEOTIDE SEQUENCE [LARGE SCALE GENOMIC DNA]</scope>
    <source>
        <strain evidence="11 12">CCTCC AB 2017055</strain>
    </source>
</reference>
<evidence type="ECO:0000256" key="3">
    <source>
        <dbReference type="ARBA" id="ARBA00022670"/>
    </source>
</evidence>
<accession>A0A6L9SE01</accession>
<feature type="compositionally biased region" description="Basic and acidic residues" evidence="8">
    <location>
        <begin position="176"/>
        <end position="199"/>
    </location>
</feature>
<keyword evidence="4 7" id="KW-0378">Hydrolase</keyword>
<proteinExistence type="inferred from homology"/>
<sequence length="1311" mass="137907">MDHAPIHARLDSRRRRYTRGRPALTSIAVLMLSISVAVTGSHAAPDPDSGTGRNAGVVQPAPLTPAAAPASASMPGGDPDDTVRITLITGDAVLYRDGGGAVPSITVERDPDSHTGNVDVFTGPDGLYVIPDQAQPLVDADVLDRELFNVEYLAENGYSDADADELPVIVTYEEPPTTRRDGANGAKHPDPETLVRRTSELPATDSEPRGLSSINAAAVDVDKESAEDFWNEVRGESPTGRERATTLSAGIGKVWLDRKVTTFLDDSRAQLGVPQAWEAGYDGSGATVAVLDSGYDQGHPDLTGQVRDAVTFVPGVEVQDGGGHGTHVASTIAGSGAASDGRYAGVAPGADLIVGKVMDDYGNGLSSWIIAGMEWAASNADVVNMSLGSFFPSDGQDPMSEALNTLTAETGTLFVVAAGNMGSGDSTVGSPAAADSALAVAAVDNDDAVADFSSRGPRRGDGALKPEIAAPGNPVVAAWAEGTDPYPGVPVGEHYLAHGGTSMASPHVAGVAAMLVQKHPGWDAEQLKDALMSTSFDAGNELFHQGSGRVDAARATGQGLYATGKVDFAMVDDDAADTRAITYTNTGDADVTLRLVVDVDDDGKPAGDGALTLSAQTVEVPAGGTAKVELVLDPVVSSWGEFTGHIRAEGSDGSEVATAVAYAIDGPSYRLTVDAVDRFGNVPLDGNVIVQDLEDPERFYDSHRLDDSGRAVFDVPPGTYGIHGNVRTSDPGRPGDLYSADVFAMSAAGVDGDRTVTVDARAAVDVTFDVDGENRPLEPTQLTRSIYRWTPDGVFTGFTSLADSAGTDARYGAIPAEGPPVGELSMTALTTLREPLIHAELEAPADDLFTVTPEWSGRFDGTQRLEAVDVGRGRAEDYAGVDATGKVVLVEAGERYVAEQASVASAEGAAAMLVVPDAPGVVSVTVGSDNTLPVIGGTYEDGAKLRERIADGNARIRLTGVEESSYTYTLRAAEDDAIPSDLTYSVDRSELAVIENSFHGEADRLGGDALSVYEAWEGGALRYITNVRQPTVRTDYVTAGPELRQFQQVTSSRGFQALRMNGGETAYEPGERTDLSWFKAPNHPSGYTTLPCNFCRSDAILRFAPSTAGDADPTHAGSGRALTSYTAYRNDERIDRTELLLVPEPATYRIEQVAEATPDDEHLLGTRMHTAWTFRSGAPSELEIEGCRDLLPGANACAALPVIVLGYDLPLDTSNRARAGSAFNFVVRTDRAKGYAGPAQVAGVRVSLSYDDGVTWQEARTIPMPRDHGFRVRANHPKLAGTNGYVSLRVEAWDDAGNSTTQVLERAYALS</sequence>
<dbReference type="Gene3D" id="3.40.50.200">
    <property type="entry name" value="Peptidase S8/S53 domain"/>
    <property type="match status" value="1"/>
</dbReference>
<evidence type="ECO:0000313" key="11">
    <source>
        <dbReference type="EMBL" id="NEE02732.1"/>
    </source>
</evidence>
<evidence type="ECO:0000256" key="8">
    <source>
        <dbReference type="SAM" id="MobiDB-lite"/>
    </source>
</evidence>
<dbReference type="Pfam" id="PF02225">
    <property type="entry name" value="PA"/>
    <property type="match status" value="1"/>
</dbReference>
<evidence type="ECO:0000256" key="5">
    <source>
        <dbReference type="ARBA" id="ARBA00022825"/>
    </source>
</evidence>
<dbReference type="InterPro" id="IPR013783">
    <property type="entry name" value="Ig-like_fold"/>
</dbReference>
<keyword evidence="3 7" id="KW-0645">Protease</keyword>
<dbReference type="RefSeq" id="WP_163741548.1">
    <property type="nucleotide sequence ID" value="NZ_JAAGOA010000016.1"/>
</dbReference>
<evidence type="ECO:0000256" key="6">
    <source>
        <dbReference type="PIRSR" id="PIRSR615500-1"/>
    </source>
</evidence>
<keyword evidence="2" id="KW-0134">Cell wall</keyword>
<dbReference type="PRINTS" id="PR00723">
    <property type="entry name" value="SUBTILISIN"/>
</dbReference>
<dbReference type="SUPFAM" id="SSF52743">
    <property type="entry name" value="Subtilisin-like"/>
    <property type="match status" value="1"/>
</dbReference>
<dbReference type="PROSITE" id="PS00137">
    <property type="entry name" value="SUBTILASE_HIS"/>
    <property type="match status" value="1"/>
</dbReference>
<feature type="domain" description="Peptidase S8/S53" evidence="9">
    <location>
        <begin position="283"/>
        <end position="548"/>
    </location>
</feature>
<dbReference type="InterPro" id="IPR000209">
    <property type="entry name" value="Peptidase_S8/S53_dom"/>
</dbReference>
<evidence type="ECO:0000313" key="12">
    <source>
        <dbReference type="Proteomes" id="UP000475214"/>
    </source>
</evidence>
<evidence type="ECO:0000256" key="7">
    <source>
        <dbReference type="PROSITE-ProRule" id="PRU01240"/>
    </source>
</evidence>
<dbReference type="EMBL" id="JAAGOA010000016">
    <property type="protein sequence ID" value="NEE02732.1"/>
    <property type="molecule type" value="Genomic_DNA"/>
</dbReference>
<dbReference type="Gene3D" id="3.50.30.30">
    <property type="match status" value="1"/>
</dbReference>
<dbReference type="PROSITE" id="PS00138">
    <property type="entry name" value="SUBTILASE_SER"/>
    <property type="match status" value="1"/>
</dbReference>
<evidence type="ECO:0000259" key="9">
    <source>
        <dbReference type="Pfam" id="PF00082"/>
    </source>
</evidence>
<keyword evidence="12" id="KW-1185">Reference proteome</keyword>
<keyword evidence="5 7" id="KW-0720">Serine protease</keyword>